<name>A0A498KMA5_MALDO</name>
<gene>
    <name evidence="8" type="primary">MLO</name>
    <name evidence="11" type="ORF">DVH24_018485</name>
</gene>
<feature type="transmembrane region" description="Helical" evidence="10">
    <location>
        <begin position="308"/>
        <end position="326"/>
    </location>
</feature>
<comment type="subcellular location">
    <subcellularLocation>
        <location evidence="1 8">Membrane</location>
        <topology evidence="1 8">Multi-pass membrane protein</topology>
    </subcellularLocation>
</comment>
<sequence length="615" mass="70643">MEEREGRSLAETPTWTVACVTCVMVVLGFFFNGSLERVGKWLDKTKRKSLIAALQKIKEELMLFGVMSLLMSHFIIIVAKICVKSSVMSSRFFPCASESEFLNAVEHVLVPSSGNLNSSVSRVQVKAGSQHGYCPEGHESFASQQSLEQLHRLMFVLGITHVFYSFVAIVLAMIKIYSWRVWENEAKEAIKTLEDTAQGQPGIQRMRRLSTFICHHTSHPWSQHRVLVWLFPKLLSLRVALSAVMIFFTINFVQPNLQLCFSRQFWSSINRSSYMALRFGFITTHQLPLLYDFHNYMIRSMEEEFRDIVGVSLPLWIYTICCVVLDFHGSNLYFWLSFLPAILILLIGTKLHRIVVKLAVEIMEESPYMENHQFKLRDELFWFKKPWLLLRVIQLISFQNALEMATFIWSLWEIKEPLCFMDNRTFLVIRLTFGVVTQFWCSFITFPLYVIITQMGSRFKKSVVSENVRNSLHGWKRRVKARQGTSSTATTHLVRTSTSSDSIVDETHKLESSSSNPSERSSFKKQNTSFRHLQGGDEKLETPLSVGPVYDSYSDDNDEGDHHHDDHTKLQNLKKGALSVSDYLQLVKQTSDALAAAGAPRDDLDFVAHTLKWPS</sequence>
<evidence type="ECO:0000256" key="7">
    <source>
        <dbReference type="ARBA" id="ARBA00023265"/>
    </source>
</evidence>
<dbReference type="PANTHER" id="PTHR31942:SF62">
    <property type="entry name" value="MLO-LIKE PROTEIN"/>
    <property type="match status" value="1"/>
</dbReference>
<dbReference type="PANTHER" id="PTHR31942">
    <property type="entry name" value="MLO-LIKE PROTEIN 1"/>
    <property type="match status" value="1"/>
</dbReference>
<feature type="transmembrane region" description="Helical" evidence="10">
    <location>
        <begin position="153"/>
        <end position="174"/>
    </location>
</feature>
<proteinExistence type="inferred from homology"/>
<comment type="domain">
    <text evidence="8">The C-terminus contains a calmodulin-binding domain, which binds calmodulin in a calcium-dependent fashion.</text>
</comment>
<evidence type="ECO:0000256" key="9">
    <source>
        <dbReference type="SAM" id="MobiDB-lite"/>
    </source>
</evidence>
<feature type="region of interest" description="Disordered" evidence="9">
    <location>
        <begin position="477"/>
        <end position="567"/>
    </location>
</feature>
<comment type="function">
    <text evidence="8">May be involved in modulation of pathogen defense and leaf cell death.</text>
</comment>
<evidence type="ECO:0000256" key="2">
    <source>
        <dbReference type="ARBA" id="ARBA00006574"/>
    </source>
</evidence>
<evidence type="ECO:0000256" key="3">
    <source>
        <dbReference type="ARBA" id="ARBA00022692"/>
    </source>
</evidence>
<dbReference type="GO" id="GO:0006952">
    <property type="term" value="P:defense response"/>
    <property type="evidence" value="ECO:0007669"/>
    <property type="project" value="UniProtKB-KW"/>
</dbReference>
<dbReference type="STRING" id="3750.A0A498KMA5"/>
<keyword evidence="5 8" id="KW-1133">Transmembrane helix</keyword>
<dbReference type="Proteomes" id="UP000290289">
    <property type="component" value="Chromosome 2"/>
</dbReference>
<evidence type="ECO:0000256" key="6">
    <source>
        <dbReference type="ARBA" id="ARBA00023136"/>
    </source>
</evidence>
<feature type="transmembrane region" description="Helical" evidence="10">
    <location>
        <begin position="12"/>
        <end position="31"/>
    </location>
</feature>
<keyword evidence="7 8" id="KW-0568">Pathogenesis-related protein</keyword>
<comment type="caution">
    <text evidence="11">The sequence shown here is derived from an EMBL/GenBank/DDBJ whole genome shotgun (WGS) entry which is preliminary data.</text>
</comment>
<dbReference type="GO" id="GO:0005516">
    <property type="term" value="F:calmodulin binding"/>
    <property type="evidence" value="ECO:0007669"/>
    <property type="project" value="UniProtKB-KW"/>
</dbReference>
<keyword evidence="4 8" id="KW-0611">Plant defense</keyword>
<dbReference type="InterPro" id="IPR004326">
    <property type="entry name" value="Mlo"/>
</dbReference>
<evidence type="ECO:0000256" key="5">
    <source>
        <dbReference type="ARBA" id="ARBA00022989"/>
    </source>
</evidence>
<dbReference type="GO" id="GO:0016020">
    <property type="term" value="C:membrane"/>
    <property type="evidence" value="ECO:0007669"/>
    <property type="project" value="UniProtKB-SubCell"/>
</dbReference>
<evidence type="ECO:0000256" key="4">
    <source>
        <dbReference type="ARBA" id="ARBA00022821"/>
    </source>
</evidence>
<keyword evidence="3 8" id="KW-0812">Transmembrane</keyword>
<reference evidence="11 12" key="1">
    <citation type="submission" date="2018-10" db="EMBL/GenBank/DDBJ databases">
        <title>A high-quality apple genome assembly.</title>
        <authorList>
            <person name="Hu J."/>
        </authorList>
    </citation>
    <scope>NUCLEOTIDE SEQUENCE [LARGE SCALE GENOMIC DNA]</scope>
    <source>
        <strain evidence="12">cv. HFTH1</strain>
        <tissue evidence="11">Young leaf</tissue>
    </source>
</reference>
<feature type="transmembrane region" description="Helical" evidence="10">
    <location>
        <begin position="332"/>
        <end position="349"/>
    </location>
</feature>
<accession>A0A498KMA5</accession>
<evidence type="ECO:0000313" key="11">
    <source>
        <dbReference type="EMBL" id="RXI06443.1"/>
    </source>
</evidence>
<keyword evidence="12" id="KW-1185">Reference proteome</keyword>
<dbReference type="AlphaFoldDB" id="A0A498KMA5"/>
<evidence type="ECO:0000256" key="10">
    <source>
        <dbReference type="SAM" id="Phobius"/>
    </source>
</evidence>
<dbReference type="EMBL" id="RDQH01000328">
    <property type="protein sequence ID" value="RXI06443.1"/>
    <property type="molecule type" value="Genomic_DNA"/>
</dbReference>
<feature type="transmembrane region" description="Helical" evidence="10">
    <location>
        <begin position="61"/>
        <end position="83"/>
    </location>
</feature>
<dbReference type="Pfam" id="PF03094">
    <property type="entry name" value="Mlo"/>
    <property type="match status" value="2"/>
</dbReference>
<feature type="compositionally biased region" description="Polar residues" evidence="9">
    <location>
        <begin position="483"/>
        <end position="502"/>
    </location>
</feature>
<feature type="transmembrane region" description="Helical" evidence="10">
    <location>
        <begin position="432"/>
        <end position="452"/>
    </location>
</feature>
<comment type="similarity">
    <text evidence="2 8">Belongs to the MLO family.</text>
</comment>
<feature type="transmembrane region" description="Helical" evidence="10">
    <location>
        <begin position="388"/>
        <end position="412"/>
    </location>
</feature>
<protein>
    <recommendedName>
        <fullName evidence="8">MLO-like protein</fullName>
    </recommendedName>
</protein>
<keyword evidence="8" id="KW-0112">Calmodulin-binding</keyword>
<feature type="transmembrane region" description="Helical" evidence="10">
    <location>
        <begin position="235"/>
        <end position="253"/>
    </location>
</feature>
<keyword evidence="6 8" id="KW-0472">Membrane</keyword>
<evidence type="ECO:0000256" key="1">
    <source>
        <dbReference type="ARBA" id="ARBA00004141"/>
    </source>
</evidence>
<evidence type="ECO:0000256" key="8">
    <source>
        <dbReference type="RuleBase" id="RU280816"/>
    </source>
</evidence>
<organism evidence="11 12">
    <name type="scientific">Malus domestica</name>
    <name type="common">Apple</name>
    <name type="synonym">Pyrus malus</name>
    <dbReference type="NCBI Taxonomy" id="3750"/>
    <lineage>
        <taxon>Eukaryota</taxon>
        <taxon>Viridiplantae</taxon>
        <taxon>Streptophyta</taxon>
        <taxon>Embryophyta</taxon>
        <taxon>Tracheophyta</taxon>
        <taxon>Spermatophyta</taxon>
        <taxon>Magnoliopsida</taxon>
        <taxon>eudicotyledons</taxon>
        <taxon>Gunneridae</taxon>
        <taxon>Pentapetalae</taxon>
        <taxon>rosids</taxon>
        <taxon>fabids</taxon>
        <taxon>Rosales</taxon>
        <taxon>Rosaceae</taxon>
        <taxon>Amygdaloideae</taxon>
        <taxon>Maleae</taxon>
        <taxon>Malus</taxon>
    </lineage>
</organism>
<evidence type="ECO:0000313" key="12">
    <source>
        <dbReference type="Proteomes" id="UP000290289"/>
    </source>
</evidence>